<organism evidence="1 2">
    <name type="scientific">Benzoatithermus flavus</name>
    <dbReference type="NCBI Taxonomy" id="3108223"/>
    <lineage>
        <taxon>Bacteria</taxon>
        <taxon>Pseudomonadati</taxon>
        <taxon>Pseudomonadota</taxon>
        <taxon>Alphaproteobacteria</taxon>
        <taxon>Geminicoccales</taxon>
        <taxon>Geminicoccaceae</taxon>
        <taxon>Benzoatithermus</taxon>
    </lineage>
</organism>
<dbReference type="Gene3D" id="1.10.600.10">
    <property type="entry name" value="Farnesyl Diphosphate Synthase"/>
    <property type="match status" value="1"/>
</dbReference>
<dbReference type="Proteomes" id="UP001375743">
    <property type="component" value="Unassembled WGS sequence"/>
</dbReference>
<dbReference type="InterPro" id="IPR002060">
    <property type="entry name" value="Squ/phyt_synthse"/>
</dbReference>
<reference evidence="1 2" key="1">
    <citation type="submission" date="2024-01" db="EMBL/GenBank/DDBJ databases">
        <title>Multi-omics insights into the function and evolution of sodium benzoate biodegradation pathways in Benzoatithermus flavus gen. nov., sp. nov. from hot spring.</title>
        <authorList>
            <person name="Hu C.-J."/>
            <person name="Li W.-J."/>
        </authorList>
    </citation>
    <scope>NUCLEOTIDE SEQUENCE [LARGE SCALE GENOMIC DNA]</scope>
    <source>
        <strain evidence="1 2">SYSU G07066</strain>
    </source>
</reference>
<dbReference type="RefSeq" id="WP_418161417.1">
    <property type="nucleotide sequence ID" value="NZ_JBBLZC010000029.1"/>
</dbReference>
<dbReference type="EMBL" id="JBBLZC010000029">
    <property type="protein sequence ID" value="MEK0085569.1"/>
    <property type="molecule type" value="Genomic_DNA"/>
</dbReference>
<sequence length="279" mass="29995">MQPHERSFYLAAEARRHDPDRYLCALFAPAERRDAVLALVLLHHELARVPDVVSQPMAGYIRYQWWRDALAEIDQGEGPRRHPVVLALAQAFREGWVAGPALQALIDARERELDEVVAEDLPALERYVAATSGALQAIIYRALGGNAPAEAEAATAIGTAFGLVGIARAVAHGMRHRRQSLPAGLLRPAAAVDEASTAQPLAGAIGAVLERVEALLTAGRARAGRPTRAVMAAFLPATLAAGYAVRIRRLDCDPIRAAGLTRPATAPLQLLAHVLLRRP</sequence>
<evidence type="ECO:0000313" key="1">
    <source>
        <dbReference type="EMBL" id="MEK0085569.1"/>
    </source>
</evidence>
<accession>A0ABU8XWX8</accession>
<dbReference type="Pfam" id="PF00494">
    <property type="entry name" value="SQS_PSY"/>
    <property type="match status" value="1"/>
</dbReference>
<comment type="caution">
    <text evidence="1">The sequence shown here is derived from an EMBL/GenBank/DDBJ whole genome shotgun (WGS) entry which is preliminary data.</text>
</comment>
<protein>
    <submittedName>
        <fullName evidence="1">Squalene/phytoene synthase family protein</fullName>
    </submittedName>
</protein>
<dbReference type="InterPro" id="IPR008949">
    <property type="entry name" value="Isoprenoid_synthase_dom_sf"/>
</dbReference>
<gene>
    <name evidence="1" type="ORF">U1T56_20645</name>
</gene>
<name>A0ABU8XWX8_9PROT</name>
<keyword evidence="2" id="KW-1185">Reference proteome</keyword>
<dbReference type="SUPFAM" id="SSF48576">
    <property type="entry name" value="Terpenoid synthases"/>
    <property type="match status" value="1"/>
</dbReference>
<evidence type="ECO:0000313" key="2">
    <source>
        <dbReference type="Proteomes" id="UP001375743"/>
    </source>
</evidence>
<proteinExistence type="predicted"/>